<protein>
    <submittedName>
        <fullName evidence="1">Uncharacterized protein</fullName>
    </submittedName>
</protein>
<keyword evidence="2" id="KW-1185">Reference proteome</keyword>
<sequence>MNILDLSDDDLKLFLEEGIPENIHRDLYVHNNKFAQKIKGFRPSKAPIAKLSSTSFNLIRKEKNNFIIKYYTNFYSSYKDDLELDIKKMIDEGYPDSVASSIAVKRAFSDKFLPIYFKLENISLDTQSKIIHDYKVLVLIEKILDRKLRQVLEDKNHLIEAVQDMTKKMISDHIQDINKQISELSKNVERNMSSINNIKKNFDENDNHFTRNVTFQSKLSELENRTQEYINSTVDNLANIDLIRLMNERINELNEELNQLKNQTPKEFTHIYVRNDNYETMDDFLTDNIGDVIENLVKGDIFDVFREYLIEIVYSKKPIICSSRNSRFLTSIISSIMSGGNYHIITLNIDASTDKLIDFIEALPSIQGNKVILIKNKINVTDSEYILDYIMSRPVNEKYIFEITYEKEVLFMANEILDRYNFYFANIQEGKIDYNYLYQFDKNQRKSTIVSDYVKSLDEIGLNLKNKTLMNENFYGVFAFSIIPFLSIHNSVEKSELVDKLTTHSIRAKCEATFNE</sequence>
<accession>U4KMY8</accession>
<dbReference type="KEGG" id="abra:BN85305300"/>
<proteinExistence type="predicted"/>
<gene>
    <name evidence="1" type="ORF">BN85305300</name>
</gene>
<dbReference type="RefSeq" id="WP_030004406.1">
    <property type="nucleotide sequence ID" value="NC_022549.1"/>
</dbReference>
<evidence type="ECO:0000313" key="1">
    <source>
        <dbReference type="EMBL" id="CCV65551.1"/>
    </source>
</evidence>
<organism evidence="1 2">
    <name type="scientific">Acholeplasma brassicae</name>
    <dbReference type="NCBI Taxonomy" id="61635"/>
    <lineage>
        <taxon>Bacteria</taxon>
        <taxon>Bacillati</taxon>
        <taxon>Mycoplasmatota</taxon>
        <taxon>Mollicutes</taxon>
        <taxon>Acholeplasmatales</taxon>
        <taxon>Acholeplasmataceae</taxon>
        <taxon>Acholeplasma</taxon>
    </lineage>
</organism>
<dbReference type="AlphaFoldDB" id="U4KMY8"/>
<name>U4KMY8_9MOLU</name>
<dbReference type="HOGENOM" id="CLU_527498_0_0_14"/>
<evidence type="ECO:0000313" key="2">
    <source>
        <dbReference type="Proteomes" id="UP000032737"/>
    </source>
</evidence>
<dbReference type="STRING" id="61635.BN85305300"/>
<reference evidence="1 2" key="1">
    <citation type="journal article" date="2013" name="J. Mol. Microbiol. Biotechnol.">
        <title>Analysis of the Complete Genomes of Acholeplasma brassicae , A. palmae and A. laidlawii and Their Comparison to the Obligate Parasites from ' Candidatus Phytoplasma'.</title>
        <authorList>
            <person name="Kube M."/>
            <person name="Siewert C."/>
            <person name="Migdoll A.M."/>
            <person name="Duduk B."/>
            <person name="Holz S."/>
            <person name="Rabus R."/>
            <person name="Seemuller E."/>
            <person name="Mitrovic J."/>
            <person name="Muller I."/>
            <person name="Buttner C."/>
            <person name="Reinhardt R."/>
        </authorList>
    </citation>
    <scope>NUCLEOTIDE SEQUENCE [LARGE SCALE GENOMIC DNA]</scope>
    <source>
        <strain evidence="2">0502</strain>
    </source>
</reference>
<dbReference type="EMBL" id="FO681348">
    <property type="protein sequence ID" value="CCV65551.1"/>
    <property type="molecule type" value="Genomic_DNA"/>
</dbReference>
<dbReference type="Proteomes" id="UP000032737">
    <property type="component" value="Chromosome"/>
</dbReference>